<dbReference type="EMBL" id="KF540246">
    <property type="protein sequence ID" value="AIF26777.1"/>
    <property type="molecule type" value="Genomic_DNA"/>
</dbReference>
<evidence type="ECO:0000313" key="1">
    <source>
        <dbReference type="EMBL" id="AIF26777.1"/>
    </source>
</evidence>
<reference evidence="1" key="1">
    <citation type="submission" date="2013-08" db="EMBL/GenBank/DDBJ databases">
        <title>Comparison of modified E. coli strains.</title>
        <authorList>
            <person name="Juergensen J."/>
            <person name="Bonge A."/>
            <person name="Streit W.R."/>
        </authorList>
    </citation>
    <scope>NUCLEOTIDE SEQUENCE</scope>
</reference>
<sequence length="127" mass="14019">MTQVYPLVKQVNSELLALESIFLNADIKYVWHIGETIPSGTKKLTKAPEGISKIETDDGNAVVSYLVNNNKKYIAIVNSNPNGGMNLDVQFEEGVKAEKYDQNAKVSEYTPGVIRLAAGNIVIYSWI</sequence>
<protein>
    <submittedName>
        <fullName evidence="1">Uncharacterized protein</fullName>
    </submittedName>
</protein>
<dbReference type="AlphaFoldDB" id="A0A0H3UAS4"/>
<name>A0A0H3UAS4_9BACT</name>
<organism evidence="1">
    <name type="scientific">uncultured bacterium fosmid pJB92C9</name>
    <dbReference type="NCBI Taxonomy" id="1478074"/>
    <lineage>
        <taxon>Bacteria</taxon>
        <taxon>environmental samples</taxon>
    </lineage>
</organism>
<accession>A0A0H3UAS4</accession>
<proteinExistence type="predicted"/>